<feature type="binding site" evidence="6">
    <location>
        <begin position="92"/>
        <end position="95"/>
    </location>
    <ligand>
        <name>(6R)-10-formyltetrahydrofolate</name>
        <dbReference type="ChEBI" id="CHEBI:195366"/>
    </ligand>
</feature>
<comment type="pathway">
    <text evidence="1 6">Purine metabolism; IMP biosynthesis via de novo pathway; N(2)-formyl-N(1)-(5-phospho-D-ribosyl)glycinamide from N(1)-(5-phospho-D-ribosyl)glycinamide (10-formyl THF route): step 1/1.</text>
</comment>
<comment type="caution">
    <text evidence="6">Lacks conserved residue(s) required for the propagation of feature annotation.</text>
</comment>
<feature type="binding site" evidence="6">
    <location>
        <position position="109"/>
    </location>
    <ligand>
        <name>(6R)-10-formyltetrahydrofolate</name>
        <dbReference type="ChEBI" id="CHEBI:195366"/>
    </ligand>
</feature>
<dbReference type="RefSeq" id="WP_089022543.1">
    <property type="nucleotide sequence ID" value="NZ_NIQC01000002.1"/>
</dbReference>
<dbReference type="Gene3D" id="3.40.50.170">
    <property type="entry name" value="Formyl transferase, N-terminal domain"/>
    <property type="match status" value="1"/>
</dbReference>
<dbReference type="AlphaFoldDB" id="A0A226C2R7"/>
<evidence type="ECO:0000256" key="3">
    <source>
        <dbReference type="ARBA" id="ARBA00022755"/>
    </source>
</evidence>
<evidence type="ECO:0000313" key="9">
    <source>
        <dbReference type="Proteomes" id="UP000214588"/>
    </source>
</evidence>
<name>A0A226C2R7_9FIRM</name>
<dbReference type="NCBIfam" id="TIGR00639">
    <property type="entry name" value="PurN"/>
    <property type="match status" value="1"/>
</dbReference>
<dbReference type="HAMAP" id="MF_01930">
    <property type="entry name" value="PurN"/>
    <property type="match status" value="1"/>
</dbReference>
<keyword evidence="3 6" id="KW-0658">Purine biosynthesis</keyword>
<feature type="site" description="Raises pKa of active site His" evidence="6">
    <location>
        <position position="147"/>
    </location>
</feature>
<feature type="binding site" evidence="6">
    <location>
        <position position="67"/>
    </location>
    <ligand>
        <name>(6R)-10-formyltetrahydrofolate</name>
        <dbReference type="ChEBI" id="CHEBI:195366"/>
    </ligand>
</feature>
<dbReference type="InterPro" id="IPR036477">
    <property type="entry name" value="Formyl_transf_N_sf"/>
</dbReference>
<dbReference type="GO" id="GO:0004644">
    <property type="term" value="F:phosphoribosylglycinamide formyltransferase activity"/>
    <property type="evidence" value="ECO:0007669"/>
    <property type="project" value="UniProtKB-UniRule"/>
</dbReference>
<accession>A0A226C2R7</accession>
<feature type="domain" description="Formyl transferase N-terminal" evidence="7">
    <location>
        <begin position="6"/>
        <end position="184"/>
    </location>
</feature>
<dbReference type="UniPathway" id="UPA00074">
    <property type="reaction ID" value="UER00126"/>
</dbReference>
<dbReference type="Pfam" id="PF00551">
    <property type="entry name" value="Formyl_trans_N"/>
    <property type="match status" value="1"/>
</dbReference>
<comment type="caution">
    <text evidence="8">The sequence shown here is derived from an EMBL/GenBank/DDBJ whole genome shotgun (WGS) entry which is preliminary data.</text>
</comment>
<reference evidence="8 9" key="1">
    <citation type="submission" date="2017-06" db="EMBL/GenBank/DDBJ databases">
        <title>Draft Genome Sequence of Natranaerobius trueperi halophilic, alkalithermophilic bacteria from soda lakes.</title>
        <authorList>
            <person name="Zhao B."/>
        </authorList>
    </citation>
    <scope>NUCLEOTIDE SEQUENCE [LARGE SCALE GENOMIC DNA]</scope>
    <source>
        <strain evidence="8 9">DSM 18760</strain>
    </source>
</reference>
<gene>
    <name evidence="6" type="primary">purN</name>
    <name evidence="8" type="ORF">CDO51_01590</name>
</gene>
<dbReference type="PANTHER" id="PTHR43369:SF2">
    <property type="entry name" value="PHOSPHORIBOSYLGLYCINAMIDE FORMYLTRANSFERASE"/>
    <property type="match status" value="1"/>
</dbReference>
<comment type="similarity">
    <text evidence="4 6">Belongs to the GART family.</text>
</comment>
<feature type="active site" description="Proton donor" evidence="6">
    <location>
        <position position="111"/>
    </location>
</feature>
<dbReference type="InterPro" id="IPR001555">
    <property type="entry name" value="GART_AS"/>
</dbReference>
<organism evidence="8 9">
    <name type="scientific">Natranaerobius trueperi</name>
    <dbReference type="NCBI Taxonomy" id="759412"/>
    <lineage>
        <taxon>Bacteria</taxon>
        <taxon>Bacillati</taxon>
        <taxon>Bacillota</taxon>
        <taxon>Clostridia</taxon>
        <taxon>Natranaerobiales</taxon>
        <taxon>Natranaerobiaceae</taxon>
        <taxon>Natranaerobius</taxon>
    </lineage>
</organism>
<protein>
    <recommendedName>
        <fullName evidence="6">Phosphoribosylglycinamide formyltransferase</fullName>
        <ecNumber evidence="6">2.1.2.2</ecNumber>
    </recommendedName>
    <alternativeName>
        <fullName evidence="6">5'-phosphoribosylglycinamide transformylase</fullName>
    </alternativeName>
    <alternativeName>
        <fullName evidence="6">GAR transformylase</fullName>
        <shortName evidence="6">GART</shortName>
    </alternativeName>
</protein>
<proteinExistence type="inferred from homology"/>
<evidence type="ECO:0000256" key="1">
    <source>
        <dbReference type="ARBA" id="ARBA00005054"/>
    </source>
</evidence>
<comment type="function">
    <text evidence="6">Catalyzes the transfer of a formyl group from 10-formyltetrahydrofolate to 5-phospho-ribosyl-glycinamide (GAR), producing 5-phospho-ribosyl-N-formylglycinamide (FGAR) and tetrahydrofolate.</text>
</comment>
<evidence type="ECO:0000259" key="7">
    <source>
        <dbReference type="Pfam" id="PF00551"/>
    </source>
</evidence>
<dbReference type="Proteomes" id="UP000214588">
    <property type="component" value="Unassembled WGS sequence"/>
</dbReference>
<dbReference type="PROSITE" id="PS00373">
    <property type="entry name" value="GART"/>
    <property type="match status" value="1"/>
</dbReference>
<dbReference type="InterPro" id="IPR002376">
    <property type="entry name" value="Formyl_transf_N"/>
</dbReference>
<dbReference type="EMBL" id="NIQC01000002">
    <property type="protein sequence ID" value="OWZ84739.1"/>
    <property type="molecule type" value="Genomic_DNA"/>
</dbReference>
<keyword evidence="9" id="KW-1185">Reference proteome</keyword>
<dbReference type="PANTHER" id="PTHR43369">
    <property type="entry name" value="PHOSPHORIBOSYLGLYCINAMIDE FORMYLTRANSFERASE"/>
    <property type="match status" value="1"/>
</dbReference>
<dbReference type="SUPFAM" id="SSF53328">
    <property type="entry name" value="Formyltransferase"/>
    <property type="match status" value="1"/>
</dbReference>
<dbReference type="OrthoDB" id="9806170at2"/>
<dbReference type="CDD" id="cd08645">
    <property type="entry name" value="FMT_core_GART"/>
    <property type="match status" value="1"/>
</dbReference>
<sequence>MINPQFAVFASGSGTIFQDIIDAYKKGEIPGELSVLITDKPNCLARQRAIREGIATKVFSIKDYGEKEVMDREMVTYLQANQIEYIVLAGYMKILSSYFIRNYQNCIINTHPSLLPSFKGLNAVQKAYDYGVKVTGCTVHFVTEKMDEGPILLQKEVNVLPDDTVESLTEKIKEQERKLIVKALKALLLNQITETRNQRWVMTE</sequence>
<comment type="catalytic activity">
    <reaction evidence="5 6">
        <text>N(1)-(5-phospho-beta-D-ribosyl)glycinamide + (6R)-10-formyltetrahydrofolate = N(2)-formyl-N(1)-(5-phospho-beta-D-ribosyl)glycinamide + (6S)-5,6,7,8-tetrahydrofolate + H(+)</text>
        <dbReference type="Rhea" id="RHEA:15053"/>
        <dbReference type="ChEBI" id="CHEBI:15378"/>
        <dbReference type="ChEBI" id="CHEBI:57453"/>
        <dbReference type="ChEBI" id="CHEBI:143788"/>
        <dbReference type="ChEBI" id="CHEBI:147286"/>
        <dbReference type="ChEBI" id="CHEBI:195366"/>
        <dbReference type="EC" id="2.1.2.2"/>
    </reaction>
</comment>
<dbReference type="EC" id="2.1.2.2" evidence="6"/>
<dbReference type="GO" id="GO:0006189">
    <property type="term" value="P:'de novo' IMP biosynthetic process"/>
    <property type="evidence" value="ECO:0007669"/>
    <property type="project" value="UniProtKB-UniRule"/>
</dbReference>
<keyword evidence="2 6" id="KW-0808">Transferase</keyword>
<dbReference type="GO" id="GO:0005737">
    <property type="term" value="C:cytoplasm"/>
    <property type="evidence" value="ECO:0007669"/>
    <property type="project" value="TreeGrafter"/>
</dbReference>
<dbReference type="InterPro" id="IPR004607">
    <property type="entry name" value="GART"/>
</dbReference>
<evidence type="ECO:0000313" key="8">
    <source>
        <dbReference type="EMBL" id="OWZ84739.1"/>
    </source>
</evidence>
<evidence type="ECO:0000256" key="4">
    <source>
        <dbReference type="ARBA" id="ARBA00038440"/>
    </source>
</evidence>
<evidence type="ECO:0000256" key="5">
    <source>
        <dbReference type="ARBA" id="ARBA00047664"/>
    </source>
</evidence>
<evidence type="ECO:0000256" key="6">
    <source>
        <dbReference type="HAMAP-Rule" id="MF_01930"/>
    </source>
</evidence>
<evidence type="ECO:0000256" key="2">
    <source>
        <dbReference type="ARBA" id="ARBA00022679"/>
    </source>
</evidence>